<dbReference type="AlphaFoldDB" id="A0A5C5QHA6"/>
<dbReference type="EMBL" id="VFET01000008">
    <property type="protein sequence ID" value="TWS04561.1"/>
    <property type="molecule type" value="Genomic_DNA"/>
</dbReference>
<dbReference type="OrthoDB" id="4038180at2"/>
<dbReference type="EMBL" id="LT629689">
    <property type="protein sequence ID" value="SDG29127.1"/>
    <property type="molecule type" value="Genomic_DNA"/>
</dbReference>
<keyword evidence="3" id="KW-1185">Reference proteome</keyword>
<dbReference type="Proteomes" id="UP000182858">
    <property type="component" value="Chromosome I"/>
</dbReference>
<evidence type="ECO:0008006" key="5">
    <source>
        <dbReference type="Google" id="ProtNLM"/>
    </source>
</evidence>
<dbReference type="RefSeq" id="WP_010562561.1">
    <property type="nucleotide sequence ID" value="NZ_CP091043.1"/>
</dbReference>
<accession>A0A5C5QHA6</accession>
<sequence>MRVETLVERVKAHRCYSHPIFHNWARVNPGTEAIGALFHHIRSFCDATRPGWNLPQGLKEIGLSTESHLLQEIVDSEENHGPELAMMAGHIINRSVPGKAIFDDLTDQIHIESMLKRCSDELLGQLPGYDFATGLMPQTKKAIRTFETRKSTAAQDVYKSLGTALALEIISNRQLIPGEKTCLVDSGLYRASFDEPAMHYLVEHYGETGAECQHEQNAIEAVGSVLNPQNSAAIVQGADDFLDNLAALWDLLDATLLQAEVDRVAA</sequence>
<name>A0A5C5QHA6_9PSED</name>
<evidence type="ECO:0000313" key="1">
    <source>
        <dbReference type="EMBL" id="SDG29127.1"/>
    </source>
</evidence>
<dbReference type="Gene3D" id="1.20.910.10">
    <property type="entry name" value="Heme oxygenase-like"/>
    <property type="match status" value="1"/>
</dbReference>
<reference evidence="2 4" key="2">
    <citation type="submission" date="2019-06" db="EMBL/GenBank/DDBJ databases">
        <title>Pseudomonas bimorpha sp. nov. isolated from bovine raw milk and skim milk concentrate.</title>
        <authorList>
            <person name="Hofmann K."/>
            <person name="Huptas C."/>
            <person name="Doll E."/>
            <person name="Scherer S."/>
            <person name="Wenning M."/>
        </authorList>
    </citation>
    <scope>NUCLEOTIDE SEQUENCE [LARGE SCALE GENOMIC DNA]</scope>
    <source>
        <strain evidence="2 4">DSM 17835</strain>
    </source>
</reference>
<dbReference type="Proteomes" id="UP000317951">
    <property type="component" value="Unassembled WGS sequence"/>
</dbReference>
<dbReference type="InterPro" id="IPR016084">
    <property type="entry name" value="Haem_Oase-like_multi-hlx"/>
</dbReference>
<evidence type="ECO:0000313" key="4">
    <source>
        <dbReference type="Proteomes" id="UP000317951"/>
    </source>
</evidence>
<dbReference type="GeneID" id="78556855"/>
<evidence type="ECO:0000313" key="3">
    <source>
        <dbReference type="Proteomes" id="UP000182858"/>
    </source>
</evidence>
<protein>
    <recommendedName>
        <fullName evidence="5">Iron-containing redox enzyme family protein</fullName>
    </recommendedName>
</protein>
<proteinExistence type="predicted"/>
<organism evidence="2 4">
    <name type="scientific">Pseudomonas extremaustralis</name>
    <dbReference type="NCBI Taxonomy" id="359110"/>
    <lineage>
        <taxon>Bacteria</taxon>
        <taxon>Pseudomonadati</taxon>
        <taxon>Pseudomonadota</taxon>
        <taxon>Gammaproteobacteria</taxon>
        <taxon>Pseudomonadales</taxon>
        <taxon>Pseudomonadaceae</taxon>
        <taxon>Pseudomonas</taxon>
    </lineage>
</organism>
<reference evidence="1 3" key="1">
    <citation type="submission" date="2016-10" db="EMBL/GenBank/DDBJ databases">
        <authorList>
            <person name="Varghese N."/>
            <person name="Submissions S."/>
        </authorList>
    </citation>
    <scope>NUCLEOTIDE SEQUENCE [LARGE SCALE GENOMIC DNA]</scope>
    <source>
        <strain evidence="1 3">DSM 17835</strain>
    </source>
</reference>
<gene>
    <name evidence="2" type="ORF">FIV36_11540</name>
    <name evidence="1" type="ORF">SAMN05216591_5550</name>
</gene>
<evidence type="ECO:0000313" key="2">
    <source>
        <dbReference type="EMBL" id="TWS04561.1"/>
    </source>
</evidence>